<dbReference type="PANTHER" id="PTHR13504:SF38">
    <property type="entry name" value="FIDO DOMAIN-CONTAINING PROTEIN"/>
    <property type="match status" value="1"/>
</dbReference>
<dbReference type="RefSeq" id="WP_186895489.1">
    <property type="nucleotide sequence ID" value="NZ_WJBE01000027.1"/>
</dbReference>
<dbReference type="InterPro" id="IPR010359">
    <property type="entry name" value="IrrE_HExxH"/>
</dbReference>
<protein>
    <submittedName>
        <fullName evidence="2">ImmA/IrrE family metallo-endopeptidase</fullName>
    </submittedName>
</protein>
<dbReference type="PROSITE" id="PS51459">
    <property type="entry name" value="FIDO"/>
    <property type="match status" value="1"/>
</dbReference>
<comment type="caution">
    <text evidence="2">The sequence shown here is derived from an EMBL/GenBank/DDBJ whole genome shotgun (WGS) entry which is preliminary data.</text>
</comment>
<accession>A0ABR6Z1S5</accession>
<dbReference type="PANTHER" id="PTHR13504">
    <property type="entry name" value="FIDO DOMAIN-CONTAINING PROTEIN DDB_G0283145"/>
    <property type="match status" value="1"/>
</dbReference>
<dbReference type="Proteomes" id="UP000622405">
    <property type="component" value="Unassembled WGS sequence"/>
</dbReference>
<evidence type="ECO:0000259" key="1">
    <source>
        <dbReference type="PROSITE" id="PS51459"/>
    </source>
</evidence>
<sequence>MLRHYKYDEYLDSPQQLANRIIDRLQEENEITFPIDPFKLLSKNGIIYQFRDFKELEGIYIAPVNQEDIPIVGINYNRPITRQRFTAAHELCHHIKDRSNEACPIGGQKDKIEKFADQFASELLMPREYFEAKAREYLNNGYVTLDDALKLSVYFGVSFESCVFTLAYRCKFIEGNMNSPELRKIIRKYKPQNKLAELGLSLFDPCLREQIINSYTYFYNHDFNLIWNIFKNDYIYNESRIEGSRLKKDCVAEIITDLRLHKQKSEFCKSDLQDIIETAGQSDLYDYIFDTTDKISTFLILKLHGMLYQYAPYPDMAGSFRENNNFVTESKFETCDHKDIFSEITKLNDVVQELMTEKDEISIAEYIEKTVKIHHKLTIIHPFDDGNGRISRVFLNWLFKIKGLPPVYLKYESKERYYDALQCVDLNNDYEPLKEVFFTEIVRTMMQIYDGRRIFDN</sequence>
<dbReference type="EMBL" id="WJBE01000027">
    <property type="protein sequence ID" value="MBC3901437.1"/>
    <property type="molecule type" value="Genomic_DNA"/>
</dbReference>
<evidence type="ECO:0000313" key="3">
    <source>
        <dbReference type="Proteomes" id="UP000622405"/>
    </source>
</evidence>
<keyword evidence="3" id="KW-1185">Reference proteome</keyword>
<reference evidence="2 3" key="1">
    <citation type="journal article" date="2020" name="mSystems">
        <title>Defining Genomic and Predicted Metabolic Features of the Acetobacterium Genus.</title>
        <authorList>
            <person name="Ross D.E."/>
            <person name="Marshall C.W."/>
            <person name="Gulliver D."/>
            <person name="May H.D."/>
            <person name="Norman R.S."/>
        </authorList>
    </citation>
    <scope>NUCLEOTIDE SEQUENCE [LARGE SCALE GENOMIC DNA]</scope>
    <source>
        <strain evidence="2 3">DSM 4132</strain>
    </source>
</reference>
<dbReference type="Gene3D" id="1.10.3290.10">
    <property type="entry name" value="Fido-like domain"/>
    <property type="match status" value="1"/>
</dbReference>
<evidence type="ECO:0000313" key="2">
    <source>
        <dbReference type="EMBL" id="MBC3901437.1"/>
    </source>
</evidence>
<dbReference type="Gene3D" id="1.10.10.2910">
    <property type="match status" value="1"/>
</dbReference>
<feature type="domain" description="Fido" evidence="1">
    <location>
        <begin position="295"/>
        <end position="439"/>
    </location>
</feature>
<gene>
    <name evidence="2" type="ORF">GH811_17695</name>
</gene>
<proteinExistence type="predicted"/>
<dbReference type="InterPro" id="IPR036597">
    <property type="entry name" value="Fido-like_dom_sf"/>
</dbReference>
<dbReference type="InterPro" id="IPR040198">
    <property type="entry name" value="Fido_containing"/>
</dbReference>
<dbReference type="SUPFAM" id="SSF140931">
    <property type="entry name" value="Fic-like"/>
    <property type="match status" value="1"/>
</dbReference>
<dbReference type="Pfam" id="PF06114">
    <property type="entry name" value="Peptidase_M78"/>
    <property type="match status" value="1"/>
</dbReference>
<dbReference type="InterPro" id="IPR003812">
    <property type="entry name" value="Fido"/>
</dbReference>
<name>A0ABR6Z1S5_9FIRM</name>
<organism evidence="2 3">
    <name type="scientific">Acetobacterium malicum</name>
    <dbReference type="NCBI Taxonomy" id="52692"/>
    <lineage>
        <taxon>Bacteria</taxon>
        <taxon>Bacillati</taxon>
        <taxon>Bacillota</taxon>
        <taxon>Clostridia</taxon>
        <taxon>Eubacteriales</taxon>
        <taxon>Eubacteriaceae</taxon>
        <taxon>Acetobacterium</taxon>
    </lineage>
</organism>
<dbReference type="Pfam" id="PF02661">
    <property type="entry name" value="Fic"/>
    <property type="match status" value="1"/>
</dbReference>